<evidence type="ECO:0000313" key="3">
    <source>
        <dbReference type="Proteomes" id="UP000663882"/>
    </source>
</evidence>
<dbReference type="AlphaFoldDB" id="A0A814QKU3"/>
<dbReference type="InterPro" id="IPR001810">
    <property type="entry name" value="F-box_dom"/>
</dbReference>
<evidence type="ECO:0000313" key="2">
    <source>
        <dbReference type="EMBL" id="CAF1120878.1"/>
    </source>
</evidence>
<dbReference type="InterPro" id="IPR032675">
    <property type="entry name" value="LRR_dom_sf"/>
</dbReference>
<dbReference type="EMBL" id="CAJNOO010001242">
    <property type="protein sequence ID" value="CAF1120878.1"/>
    <property type="molecule type" value="Genomic_DNA"/>
</dbReference>
<dbReference type="Gene3D" id="3.80.10.10">
    <property type="entry name" value="Ribonuclease Inhibitor"/>
    <property type="match status" value="1"/>
</dbReference>
<accession>A0A814QKU3</accession>
<dbReference type="PROSITE" id="PS50181">
    <property type="entry name" value="FBOX"/>
    <property type="match status" value="1"/>
</dbReference>
<comment type="caution">
    <text evidence="2">The sequence shown here is derived from an EMBL/GenBank/DDBJ whole genome shotgun (WGS) entry which is preliminary data.</text>
</comment>
<dbReference type="Proteomes" id="UP000663882">
    <property type="component" value="Unassembled WGS sequence"/>
</dbReference>
<sequence length="236" mass="27672">MPTYFDRLPVELLYMIFQFMSNCDVIWSFFDVSPYLNAVLNNYNWHKLNFKSISKIHFDFICNHLNLHKIISLTLSDDLKTPGQVQLFFNRFNLQDFINLRSLTFLSITNEDIYPILFNLPKLKYLTSLITECRSSQPLLLGQILTQLKSLENLSVSHGDIFDHNVALPLRNLKVLHAGTCNFLELRRLQMIVPSLVSLKINLQANHQLQLLSDFDIWSSLERLNLTLNRKKMFIH</sequence>
<reference evidence="2" key="1">
    <citation type="submission" date="2021-02" db="EMBL/GenBank/DDBJ databases">
        <authorList>
            <person name="Nowell W R."/>
        </authorList>
    </citation>
    <scope>NUCLEOTIDE SEQUENCE</scope>
</reference>
<evidence type="ECO:0000259" key="1">
    <source>
        <dbReference type="PROSITE" id="PS50181"/>
    </source>
</evidence>
<protein>
    <recommendedName>
        <fullName evidence="1">F-box domain-containing protein</fullName>
    </recommendedName>
</protein>
<gene>
    <name evidence="2" type="ORF">RFH988_LOCUS20343</name>
</gene>
<feature type="domain" description="F-box" evidence="1">
    <location>
        <begin position="2"/>
        <end position="48"/>
    </location>
</feature>
<dbReference type="SUPFAM" id="SSF52058">
    <property type="entry name" value="L domain-like"/>
    <property type="match status" value="1"/>
</dbReference>
<name>A0A814QKU3_9BILA</name>
<proteinExistence type="predicted"/>
<dbReference type="OrthoDB" id="10037774at2759"/>
<organism evidence="2 3">
    <name type="scientific">Rotaria sordida</name>
    <dbReference type="NCBI Taxonomy" id="392033"/>
    <lineage>
        <taxon>Eukaryota</taxon>
        <taxon>Metazoa</taxon>
        <taxon>Spiralia</taxon>
        <taxon>Gnathifera</taxon>
        <taxon>Rotifera</taxon>
        <taxon>Eurotatoria</taxon>
        <taxon>Bdelloidea</taxon>
        <taxon>Philodinida</taxon>
        <taxon>Philodinidae</taxon>
        <taxon>Rotaria</taxon>
    </lineage>
</organism>